<reference evidence="1" key="1">
    <citation type="submission" date="2023-06" db="EMBL/GenBank/DDBJ databases">
        <title>Identification of two novel mycobacterium reveal diversities and complexities of Mycobacterium gordonae clade.</title>
        <authorList>
            <person name="Matsumoto Y."/>
            <person name="Nakamura S."/>
            <person name="Motooka D."/>
            <person name="Fukushima K."/>
        </authorList>
    </citation>
    <scope>NUCLEOTIDE SEQUENCE</scope>
    <source>
        <strain evidence="1">TY812</strain>
    </source>
</reference>
<comment type="caution">
    <text evidence="1">The sequence shown here is derived from an EMBL/GenBank/DDBJ whole genome shotgun (WGS) entry which is preliminary data.</text>
</comment>
<dbReference type="EMBL" id="JAUFSA010000001">
    <property type="protein sequence ID" value="MDP7735349.1"/>
    <property type="molecule type" value="Genomic_DNA"/>
</dbReference>
<organism evidence="1 2">
    <name type="scientific">Mycobacterium paragordonae</name>
    <dbReference type="NCBI Taxonomy" id="1389713"/>
    <lineage>
        <taxon>Bacteria</taxon>
        <taxon>Bacillati</taxon>
        <taxon>Actinomycetota</taxon>
        <taxon>Actinomycetes</taxon>
        <taxon>Mycobacteriales</taxon>
        <taxon>Mycobacteriaceae</taxon>
        <taxon>Mycobacterium</taxon>
    </lineage>
</organism>
<proteinExistence type="predicted"/>
<name>A0AAJ1W3S3_9MYCO</name>
<accession>A0AAJ1W3S3</accession>
<evidence type="ECO:0000313" key="2">
    <source>
        <dbReference type="Proteomes" id="UP001229081"/>
    </source>
</evidence>
<dbReference type="AlphaFoldDB" id="A0AAJ1W3S3"/>
<evidence type="ECO:0000313" key="1">
    <source>
        <dbReference type="EMBL" id="MDP7735349.1"/>
    </source>
</evidence>
<protein>
    <submittedName>
        <fullName evidence="1">Uncharacterized protein</fullName>
    </submittedName>
</protein>
<sequence>MLPLENNGTAVSLVASHTVVDGLALGQVLADAAEDRTHELGYPLPGSRTKRQAVLEDGRQTLASVPELLKALTTMARLARHGRRDLASSIAAAPPPPRAAHDNEVVIVPTLSAFVDLAEWDGCAKRLGGTSNSLFSGFAARLGARMGRLLADGTVTLAFPVGERIQGDTRGNALTFANITVDPTNAAVDLGELRVKLKQALTGLAEAPNEMLATLPLAAMTPRWVARRLVGAGLGTSALPIGCSNLGVLDPAANRPDGTDADYAYGRLIEPGIPKATLDRIGGQLFVASGRVAGKIFITVVAYRPGQMNSSDQLREFVSQTFAEFNLTAEIDC</sequence>
<dbReference type="Proteomes" id="UP001229081">
    <property type="component" value="Unassembled WGS sequence"/>
</dbReference>
<gene>
    <name evidence="1" type="ORF">QXL92_11410</name>
</gene>
<dbReference type="RefSeq" id="WP_240748801.1">
    <property type="nucleotide sequence ID" value="NZ_JAUFSA010000001.1"/>
</dbReference>